<feature type="compositionally biased region" description="Pro residues" evidence="1">
    <location>
        <begin position="22"/>
        <end position="32"/>
    </location>
</feature>
<proteinExistence type="predicted"/>
<name>A0A9P6HBY6_9AGAM</name>
<feature type="domain" description="DUF6699" evidence="2">
    <location>
        <begin position="79"/>
        <end position="225"/>
    </location>
</feature>
<comment type="caution">
    <text evidence="3">The sequence shown here is derived from an EMBL/GenBank/DDBJ whole genome shotgun (WGS) entry which is preliminary data.</text>
</comment>
<dbReference type="InterPro" id="IPR046522">
    <property type="entry name" value="DUF6699"/>
</dbReference>
<dbReference type="Pfam" id="PF20415">
    <property type="entry name" value="DUF6699"/>
    <property type="match status" value="1"/>
</dbReference>
<protein>
    <recommendedName>
        <fullName evidence="2">DUF6699 domain-containing protein</fullName>
    </recommendedName>
</protein>
<evidence type="ECO:0000313" key="4">
    <source>
        <dbReference type="Proteomes" id="UP000736335"/>
    </source>
</evidence>
<dbReference type="OrthoDB" id="2783256at2759"/>
<reference evidence="3" key="2">
    <citation type="submission" date="2020-11" db="EMBL/GenBank/DDBJ databases">
        <authorList>
            <consortium name="DOE Joint Genome Institute"/>
            <person name="Kuo A."/>
            <person name="Miyauchi S."/>
            <person name="Kiss E."/>
            <person name="Drula E."/>
            <person name="Kohler A."/>
            <person name="Sanchez-Garcia M."/>
            <person name="Andreopoulos B."/>
            <person name="Barry K.W."/>
            <person name="Bonito G."/>
            <person name="Buee M."/>
            <person name="Carver A."/>
            <person name="Chen C."/>
            <person name="Cichocki N."/>
            <person name="Clum A."/>
            <person name="Culley D."/>
            <person name="Crous P.W."/>
            <person name="Fauchery L."/>
            <person name="Girlanda M."/>
            <person name="Hayes R."/>
            <person name="Keri Z."/>
            <person name="Labutti K."/>
            <person name="Lipzen A."/>
            <person name="Lombard V."/>
            <person name="Magnuson J."/>
            <person name="Maillard F."/>
            <person name="Morin E."/>
            <person name="Murat C."/>
            <person name="Nolan M."/>
            <person name="Ohm R."/>
            <person name="Pangilinan J."/>
            <person name="Pereira M."/>
            <person name="Perotto S."/>
            <person name="Peter M."/>
            <person name="Riley R."/>
            <person name="Sitrit Y."/>
            <person name="Stielow B."/>
            <person name="Szollosi G."/>
            <person name="Zifcakova L."/>
            <person name="Stursova M."/>
            <person name="Spatafora J.W."/>
            <person name="Tedersoo L."/>
            <person name="Vaario L.-M."/>
            <person name="Yamada A."/>
            <person name="Yan M."/>
            <person name="Wang P."/>
            <person name="Xu J."/>
            <person name="Bruns T."/>
            <person name="Baldrian P."/>
            <person name="Vilgalys R."/>
            <person name="Henrissat B."/>
            <person name="Grigoriev I.V."/>
            <person name="Hibbett D."/>
            <person name="Nagy L.G."/>
            <person name="Martin F.M."/>
        </authorList>
    </citation>
    <scope>NUCLEOTIDE SEQUENCE</scope>
    <source>
        <strain evidence="3">UH-Tt-Lm1</strain>
    </source>
</reference>
<sequence>MPQGRRVRVLDPITNAVHSPAEPSPPSSPRTPSPTLSESTASSLTPPATPQSLFTTTPLPAPMYRIHPAITYTGIPPYLCFDLAFPPSYLLVPDSPSLSSDCSSASSGSVETANLLLLSEPALHPASSTITLLTEALPWSVTVTTKSKFVTLFDVLQALHSSLRLQVTKVEWASLSRASQDVIAASFHRRVDGFSDRVKREKQLGKGIRRLDFLVGRTRFFGISPFGEKPGVYKVHWEIGRVSR</sequence>
<feature type="region of interest" description="Disordered" evidence="1">
    <location>
        <begin position="1"/>
        <end position="56"/>
    </location>
</feature>
<dbReference type="Proteomes" id="UP000736335">
    <property type="component" value="Unassembled WGS sequence"/>
</dbReference>
<gene>
    <name evidence="3" type="ORF">BJ322DRAFT_881526</name>
</gene>
<reference evidence="3" key="1">
    <citation type="journal article" date="2020" name="Nat. Commun.">
        <title>Large-scale genome sequencing of mycorrhizal fungi provides insights into the early evolution of symbiotic traits.</title>
        <authorList>
            <person name="Miyauchi S."/>
            <person name="Kiss E."/>
            <person name="Kuo A."/>
            <person name="Drula E."/>
            <person name="Kohler A."/>
            <person name="Sanchez-Garcia M."/>
            <person name="Morin E."/>
            <person name="Andreopoulos B."/>
            <person name="Barry K.W."/>
            <person name="Bonito G."/>
            <person name="Buee M."/>
            <person name="Carver A."/>
            <person name="Chen C."/>
            <person name="Cichocki N."/>
            <person name="Clum A."/>
            <person name="Culley D."/>
            <person name="Crous P.W."/>
            <person name="Fauchery L."/>
            <person name="Girlanda M."/>
            <person name="Hayes R.D."/>
            <person name="Keri Z."/>
            <person name="LaButti K."/>
            <person name="Lipzen A."/>
            <person name="Lombard V."/>
            <person name="Magnuson J."/>
            <person name="Maillard F."/>
            <person name="Murat C."/>
            <person name="Nolan M."/>
            <person name="Ohm R.A."/>
            <person name="Pangilinan J."/>
            <person name="Pereira M.F."/>
            <person name="Perotto S."/>
            <person name="Peter M."/>
            <person name="Pfister S."/>
            <person name="Riley R."/>
            <person name="Sitrit Y."/>
            <person name="Stielow J.B."/>
            <person name="Szollosi G."/>
            <person name="Zifcakova L."/>
            <person name="Stursova M."/>
            <person name="Spatafora J.W."/>
            <person name="Tedersoo L."/>
            <person name="Vaario L.M."/>
            <person name="Yamada A."/>
            <person name="Yan M."/>
            <person name="Wang P."/>
            <person name="Xu J."/>
            <person name="Bruns T."/>
            <person name="Baldrian P."/>
            <person name="Vilgalys R."/>
            <person name="Dunand C."/>
            <person name="Henrissat B."/>
            <person name="Grigoriev I.V."/>
            <person name="Hibbett D."/>
            <person name="Nagy L.G."/>
            <person name="Martin F.M."/>
        </authorList>
    </citation>
    <scope>NUCLEOTIDE SEQUENCE</scope>
    <source>
        <strain evidence="3">UH-Tt-Lm1</strain>
    </source>
</reference>
<evidence type="ECO:0000313" key="3">
    <source>
        <dbReference type="EMBL" id="KAF9783832.1"/>
    </source>
</evidence>
<organism evidence="3 4">
    <name type="scientific">Thelephora terrestris</name>
    <dbReference type="NCBI Taxonomy" id="56493"/>
    <lineage>
        <taxon>Eukaryota</taxon>
        <taxon>Fungi</taxon>
        <taxon>Dikarya</taxon>
        <taxon>Basidiomycota</taxon>
        <taxon>Agaricomycotina</taxon>
        <taxon>Agaricomycetes</taxon>
        <taxon>Thelephorales</taxon>
        <taxon>Thelephoraceae</taxon>
        <taxon>Thelephora</taxon>
    </lineage>
</organism>
<accession>A0A9P6HBY6</accession>
<evidence type="ECO:0000256" key="1">
    <source>
        <dbReference type="SAM" id="MobiDB-lite"/>
    </source>
</evidence>
<evidence type="ECO:0000259" key="2">
    <source>
        <dbReference type="Pfam" id="PF20415"/>
    </source>
</evidence>
<feature type="compositionally biased region" description="Polar residues" evidence="1">
    <location>
        <begin position="41"/>
        <end position="56"/>
    </location>
</feature>
<keyword evidence="4" id="KW-1185">Reference proteome</keyword>
<dbReference type="AlphaFoldDB" id="A0A9P6HBY6"/>
<dbReference type="EMBL" id="WIUZ02000009">
    <property type="protein sequence ID" value="KAF9783832.1"/>
    <property type="molecule type" value="Genomic_DNA"/>
</dbReference>